<evidence type="ECO:0000259" key="6">
    <source>
        <dbReference type="Pfam" id="PF09265"/>
    </source>
</evidence>
<keyword evidence="5 7" id="KW-0560">Oxidoreductase</keyword>
<protein>
    <submittedName>
        <fullName evidence="7">Cytokinin dehydrogenase 5</fullName>
        <ecNumber evidence="7">1.5.99.12</ecNumber>
    </submittedName>
</protein>
<keyword evidence="4" id="KW-0274">FAD</keyword>
<evidence type="ECO:0000256" key="2">
    <source>
        <dbReference type="ARBA" id="ARBA00005466"/>
    </source>
</evidence>
<sequence>MEGKERLHYVEGFVIVDEGLINNWRSSFFSPSNPVKISSLNNNNGDGGVLYCLEFTKNYHQHHHPDSLDQEIEGVLKKLDFIPASVFTTDLPYVDFLDRVHKAELKLRSKGLWEVPHPWLNLFVPKSRIFDFDKGVFKGILGNKTSGPILIYPMNKHKWDQRNSVVTPEEDVFYLVAFLRSALDEEALEYLNDQNRRILAFCNDAKINAKQYLPHYTTQQEWMDHFGDKWDQFYSRKMKFDPRRILATGQRIFEFHPHAMQ</sequence>
<gene>
    <name evidence="7" type="primary">CKX5_2</name>
    <name evidence="7" type="ORF">PIB30_117889</name>
</gene>
<dbReference type="PANTHER" id="PTHR13878:SF102">
    <property type="entry name" value="CYTOKININ DEHYDROGENASE 5"/>
    <property type="match status" value="1"/>
</dbReference>
<keyword evidence="8" id="KW-1185">Reference proteome</keyword>
<organism evidence="7 8">
    <name type="scientific">Stylosanthes scabra</name>
    <dbReference type="NCBI Taxonomy" id="79078"/>
    <lineage>
        <taxon>Eukaryota</taxon>
        <taxon>Viridiplantae</taxon>
        <taxon>Streptophyta</taxon>
        <taxon>Embryophyta</taxon>
        <taxon>Tracheophyta</taxon>
        <taxon>Spermatophyta</taxon>
        <taxon>Magnoliopsida</taxon>
        <taxon>eudicotyledons</taxon>
        <taxon>Gunneridae</taxon>
        <taxon>Pentapetalae</taxon>
        <taxon>rosids</taxon>
        <taxon>fabids</taxon>
        <taxon>Fabales</taxon>
        <taxon>Fabaceae</taxon>
        <taxon>Papilionoideae</taxon>
        <taxon>50 kb inversion clade</taxon>
        <taxon>dalbergioids sensu lato</taxon>
        <taxon>Dalbergieae</taxon>
        <taxon>Pterocarpus clade</taxon>
        <taxon>Stylosanthes</taxon>
    </lineage>
</organism>
<dbReference type="EMBL" id="JASCZI010030212">
    <property type="protein sequence ID" value="MED6118384.1"/>
    <property type="molecule type" value="Genomic_DNA"/>
</dbReference>
<dbReference type="InterPro" id="IPR016164">
    <property type="entry name" value="FAD-linked_Oxase-like_C"/>
</dbReference>
<dbReference type="Proteomes" id="UP001341840">
    <property type="component" value="Unassembled WGS sequence"/>
</dbReference>
<evidence type="ECO:0000256" key="4">
    <source>
        <dbReference type="ARBA" id="ARBA00022827"/>
    </source>
</evidence>
<evidence type="ECO:0000256" key="3">
    <source>
        <dbReference type="ARBA" id="ARBA00022630"/>
    </source>
</evidence>
<evidence type="ECO:0000256" key="5">
    <source>
        <dbReference type="ARBA" id="ARBA00023002"/>
    </source>
</evidence>
<evidence type="ECO:0000313" key="7">
    <source>
        <dbReference type="EMBL" id="MED6118384.1"/>
    </source>
</evidence>
<comment type="similarity">
    <text evidence="2">Belongs to the oxygen-dependent FAD-linked oxidoreductase family.</text>
</comment>
<dbReference type="Gene3D" id="3.40.462.10">
    <property type="entry name" value="FAD-linked oxidases, C-terminal domain"/>
    <property type="match status" value="1"/>
</dbReference>
<dbReference type="PANTHER" id="PTHR13878">
    <property type="entry name" value="GULONOLACTONE OXIDASE"/>
    <property type="match status" value="1"/>
</dbReference>
<dbReference type="EC" id="1.5.99.12" evidence="7"/>
<dbReference type="SUPFAM" id="SSF55103">
    <property type="entry name" value="FAD-linked oxidases, C-terminal domain"/>
    <property type="match status" value="1"/>
</dbReference>
<name>A0ABU6R566_9FABA</name>
<proteinExistence type="inferred from homology"/>
<feature type="domain" description="Cytokinin dehydrogenase 1 FAD/cytokinin binding" evidence="6">
    <location>
        <begin position="4"/>
        <end position="253"/>
    </location>
</feature>
<evidence type="ECO:0000256" key="1">
    <source>
        <dbReference type="ARBA" id="ARBA00001974"/>
    </source>
</evidence>
<keyword evidence="3" id="KW-0285">Flavoprotein</keyword>
<reference evidence="7 8" key="1">
    <citation type="journal article" date="2023" name="Plants (Basel)">
        <title>Bridging the Gap: Combining Genomics and Transcriptomics Approaches to Understand Stylosanthes scabra, an Orphan Legume from the Brazilian Caatinga.</title>
        <authorList>
            <person name="Ferreira-Neto J.R.C."/>
            <person name="da Silva M.D."/>
            <person name="Binneck E."/>
            <person name="de Melo N.F."/>
            <person name="da Silva R.H."/>
            <person name="de Melo A.L.T.M."/>
            <person name="Pandolfi V."/>
            <person name="Bustamante F.O."/>
            <person name="Brasileiro-Vidal A.C."/>
            <person name="Benko-Iseppon A.M."/>
        </authorList>
    </citation>
    <scope>NUCLEOTIDE SEQUENCE [LARGE SCALE GENOMIC DNA]</scope>
    <source>
        <tissue evidence="7">Leaves</tissue>
    </source>
</reference>
<dbReference type="Pfam" id="PF09265">
    <property type="entry name" value="Cytokin-bind"/>
    <property type="match status" value="1"/>
</dbReference>
<evidence type="ECO:0000313" key="8">
    <source>
        <dbReference type="Proteomes" id="UP001341840"/>
    </source>
</evidence>
<dbReference type="GO" id="GO:0019139">
    <property type="term" value="F:cytokinin dehydrogenase activity"/>
    <property type="evidence" value="ECO:0007669"/>
    <property type="project" value="UniProtKB-EC"/>
</dbReference>
<comment type="caution">
    <text evidence="7">The sequence shown here is derived from an EMBL/GenBank/DDBJ whole genome shotgun (WGS) entry which is preliminary data.</text>
</comment>
<dbReference type="InterPro" id="IPR016170">
    <property type="entry name" value="Cytok_DH_C_sf"/>
</dbReference>
<comment type="cofactor">
    <cofactor evidence="1">
        <name>FAD</name>
        <dbReference type="ChEBI" id="CHEBI:57692"/>
    </cofactor>
</comment>
<dbReference type="InterPro" id="IPR050432">
    <property type="entry name" value="FAD-linked_Oxidoreductases_BP"/>
</dbReference>
<accession>A0ABU6R566</accession>
<dbReference type="InterPro" id="IPR015345">
    <property type="entry name" value="Cytokinin_DH_FAD/cytokin-bd"/>
</dbReference>